<keyword evidence="2" id="KW-1185">Reference proteome</keyword>
<organism evidence="1 2">
    <name type="scientific">Setaria italica</name>
    <name type="common">Foxtail millet</name>
    <name type="synonym">Panicum italicum</name>
    <dbReference type="NCBI Taxonomy" id="4555"/>
    <lineage>
        <taxon>Eukaryota</taxon>
        <taxon>Viridiplantae</taxon>
        <taxon>Streptophyta</taxon>
        <taxon>Embryophyta</taxon>
        <taxon>Tracheophyta</taxon>
        <taxon>Spermatophyta</taxon>
        <taxon>Magnoliopsida</taxon>
        <taxon>Liliopsida</taxon>
        <taxon>Poales</taxon>
        <taxon>Poaceae</taxon>
        <taxon>PACMAD clade</taxon>
        <taxon>Panicoideae</taxon>
        <taxon>Panicodae</taxon>
        <taxon>Paniceae</taxon>
        <taxon>Cenchrinae</taxon>
        <taxon>Setaria</taxon>
    </lineage>
</organism>
<protein>
    <submittedName>
        <fullName evidence="1">Uncharacterized protein</fullName>
    </submittedName>
</protein>
<dbReference type="InParanoid" id="K3XNP3"/>
<dbReference type="Gramene" id="KQL05841">
    <property type="protein sequence ID" value="KQL05841"/>
    <property type="gene ID" value="SETIT_003516mg"/>
</dbReference>
<reference evidence="1" key="2">
    <citation type="submission" date="2018-08" db="UniProtKB">
        <authorList>
            <consortium name="EnsemblPlants"/>
        </authorList>
    </citation>
    <scope>IDENTIFICATION</scope>
    <source>
        <strain evidence="1">Yugu1</strain>
    </source>
</reference>
<sequence length="92" mass="10514">MEGKAMQKLLLWQVRYARVAVIHVAPLRVAAPYSKCSHQLTEPNIPKPNKSHCSVRIIQMSMVDPKQSGSESGELETNTCKHAEKWRRTYHT</sequence>
<reference evidence="2" key="1">
    <citation type="journal article" date="2012" name="Nat. Biotechnol.">
        <title>Reference genome sequence of the model plant Setaria.</title>
        <authorList>
            <person name="Bennetzen J.L."/>
            <person name="Schmutz J."/>
            <person name="Wang H."/>
            <person name="Percifield R."/>
            <person name="Hawkins J."/>
            <person name="Pontaroli A.C."/>
            <person name="Estep M."/>
            <person name="Feng L."/>
            <person name="Vaughn J.N."/>
            <person name="Grimwood J."/>
            <person name="Jenkins J."/>
            <person name="Barry K."/>
            <person name="Lindquist E."/>
            <person name="Hellsten U."/>
            <person name="Deshpande S."/>
            <person name="Wang X."/>
            <person name="Wu X."/>
            <person name="Mitros T."/>
            <person name="Triplett J."/>
            <person name="Yang X."/>
            <person name="Ye C.Y."/>
            <person name="Mauro-Herrera M."/>
            <person name="Wang L."/>
            <person name="Li P."/>
            <person name="Sharma M."/>
            <person name="Sharma R."/>
            <person name="Ronald P.C."/>
            <person name="Panaud O."/>
            <person name="Kellogg E.A."/>
            <person name="Brutnell T.P."/>
            <person name="Doust A.N."/>
            <person name="Tuskan G.A."/>
            <person name="Rokhsar D."/>
            <person name="Devos K.M."/>
        </authorList>
    </citation>
    <scope>NUCLEOTIDE SEQUENCE [LARGE SCALE GENOMIC DNA]</scope>
    <source>
        <strain evidence="2">cv. Yugu1</strain>
    </source>
</reference>
<name>K3XNP3_SETIT</name>
<accession>K3XNP3</accession>
<dbReference type="EMBL" id="AGNK02003180">
    <property type="status" value="NOT_ANNOTATED_CDS"/>
    <property type="molecule type" value="Genomic_DNA"/>
</dbReference>
<proteinExistence type="predicted"/>
<dbReference type="AlphaFoldDB" id="K3XNP3"/>
<evidence type="ECO:0000313" key="1">
    <source>
        <dbReference type="EnsemblPlants" id="KQL05841"/>
    </source>
</evidence>
<dbReference type="EnsemblPlants" id="KQL05841">
    <property type="protein sequence ID" value="KQL05841"/>
    <property type="gene ID" value="SETIT_003516mg"/>
</dbReference>
<dbReference type="Proteomes" id="UP000004995">
    <property type="component" value="Unassembled WGS sequence"/>
</dbReference>
<evidence type="ECO:0000313" key="2">
    <source>
        <dbReference type="Proteomes" id="UP000004995"/>
    </source>
</evidence>
<dbReference type="HOGENOM" id="CLU_2417409_0_0_1"/>